<dbReference type="KEGG" id="fla:SY85_12725"/>
<evidence type="ECO:0000256" key="1">
    <source>
        <dbReference type="SAM" id="SignalP"/>
    </source>
</evidence>
<sequence length="171" mass="19608">MRPVILSILLFATFGSFAQSQPCSYTIDSVKILNNQNLKALVDSLQTTQLTTLNNKNNIPKFLKHTLNCWTGDFDIANPNQPFQATDVVRWRVKPLPRRQLTYLGLNDHFMLLAYKQGGKGLSHHIIIFRYDNNKVVDFWTGYGGEFKSKEAVLNYLKNFKGNTQTGFIYL</sequence>
<evidence type="ECO:0000313" key="2">
    <source>
        <dbReference type="EMBL" id="ANE51243.1"/>
    </source>
</evidence>
<keyword evidence="3" id="KW-1185">Reference proteome</keyword>
<name>A0A172TWS7_9BACT</name>
<dbReference type="STRING" id="1492898.SY85_12725"/>
<reference evidence="3" key="1">
    <citation type="submission" date="2015-01" db="EMBL/GenBank/DDBJ databases">
        <title>Flavisolibacter sp./LCS9/ whole genome sequencing.</title>
        <authorList>
            <person name="Kim M.K."/>
            <person name="Srinivasan S."/>
            <person name="Lee J.-J."/>
        </authorList>
    </citation>
    <scope>NUCLEOTIDE SEQUENCE [LARGE SCALE GENOMIC DNA]</scope>
    <source>
        <strain evidence="3">LCS9</strain>
    </source>
</reference>
<organism evidence="2 3">
    <name type="scientific">Flavisolibacter tropicus</name>
    <dbReference type="NCBI Taxonomy" id="1492898"/>
    <lineage>
        <taxon>Bacteria</taxon>
        <taxon>Pseudomonadati</taxon>
        <taxon>Bacteroidota</taxon>
        <taxon>Chitinophagia</taxon>
        <taxon>Chitinophagales</taxon>
        <taxon>Chitinophagaceae</taxon>
        <taxon>Flavisolibacter</taxon>
    </lineage>
</organism>
<proteinExistence type="predicted"/>
<protein>
    <submittedName>
        <fullName evidence="2">Uncharacterized protein</fullName>
    </submittedName>
</protein>
<gene>
    <name evidence="2" type="ORF">SY85_12725</name>
</gene>
<accession>A0A172TWS7</accession>
<keyword evidence="1" id="KW-0732">Signal</keyword>
<reference evidence="2 3" key="2">
    <citation type="journal article" date="2016" name="Int. J. Syst. Evol. Microbiol.">
        <title>Flavisolibacter tropicus sp. nov., isolated from tropical soil.</title>
        <authorList>
            <person name="Lee J.J."/>
            <person name="Kang M.S."/>
            <person name="Kim G.S."/>
            <person name="Lee C.S."/>
            <person name="Lim S."/>
            <person name="Lee J."/>
            <person name="Roh S.H."/>
            <person name="Kang H."/>
            <person name="Ha J.M."/>
            <person name="Bae S."/>
            <person name="Jung H.Y."/>
            <person name="Kim M.K."/>
        </authorList>
    </citation>
    <scope>NUCLEOTIDE SEQUENCE [LARGE SCALE GENOMIC DNA]</scope>
    <source>
        <strain evidence="2 3">LCS9</strain>
    </source>
</reference>
<feature type="signal peptide" evidence="1">
    <location>
        <begin position="1"/>
        <end position="18"/>
    </location>
</feature>
<dbReference type="OrthoDB" id="1452337at2"/>
<evidence type="ECO:0000313" key="3">
    <source>
        <dbReference type="Proteomes" id="UP000077177"/>
    </source>
</evidence>
<feature type="chain" id="PRO_5008001285" evidence="1">
    <location>
        <begin position="19"/>
        <end position="171"/>
    </location>
</feature>
<dbReference type="Proteomes" id="UP000077177">
    <property type="component" value="Chromosome"/>
</dbReference>
<dbReference type="AlphaFoldDB" id="A0A172TWS7"/>
<dbReference type="RefSeq" id="WP_066405058.1">
    <property type="nucleotide sequence ID" value="NZ_CP011390.1"/>
</dbReference>
<dbReference type="EMBL" id="CP011390">
    <property type="protein sequence ID" value="ANE51243.1"/>
    <property type="molecule type" value="Genomic_DNA"/>
</dbReference>